<dbReference type="GO" id="GO:0006270">
    <property type="term" value="P:DNA replication initiation"/>
    <property type="evidence" value="ECO:0007669"/>
    <property type="project" value="TreeGrafter"/>
</dbReference>
<feature type="domain" description="CCAAT-binding factor" evidence="8">
    <location>
        <begin position="640"/>
        <end position="836"/>
    </location>
</feature>
<dbReference type="PIRSF" id="PIRSF028977">
    <property type="entry name" value="Nucleolar_complex_p3"/>
    <property type="match status" value="1"/>
</dbReference>
<sequence>MGAMVKRPAQTSQVLSKRRKVALPSGASTASAKPARANGKQRAFQRTIIEVPRGSCDLEGHDLDDEDLSIIKQFGAGASFLQSLDEKGISRSKREQDRLHRLDRPVRGVPVDDDLPSVNSHTDDEEVWSSDIREDPSEVDSGLSEDDVFGEDEQSSKSRFRTKRAATDSDAEMSYEAVPRRRRPSWSDGEVVIDRLPIKLRDGKIKRTGPKLVIHAQSEEESEEHPPEQWPEPEPTREDITTGARFGRLSVIDVISNPSRKLRIQLAKEQIANICQEIVADPENSLGLLRRLHTFSLPEVSSPVRPEPVANDPYIRKLTMLSQLAVFKDIIPGYRIRELTVKEKSEKVSQMVARSREWEQGLVSVYQNYLKCLDSELKARSGLEGVALQCLCTLLVEVTHFNFRTNIMSAVVGQLSKKSWDEASSLCMNSVISVFRADETGVPSLEAVRLLNRMIKERRFNVHPNVLTCLLHLRLKTELGVRASEAKVEREEIKREKVKQGKKSKGQGAVSTHISKKARKALKERKEIEKEMKEAEASVDKEERTSNQSETLKLLFVLYFRILKNPAPTPLLPAALQGISKYAHLVSVDFFRDLMRVLKGLVTRVPPPAGGRDDDDGKDSASQEQSHAPTDRAESARHQLSCILTAYELLSGQGEALNVDLGDFTTLLYVLIQSLSLAPEIDAAPSTCRGAAPYSPSPRGATAAATAYASTGAVMVTTTPSAVMASASDLLFRALHLAFAPRASVPPWRAAAFAKRLLTAALHWPDRVALRALDFVAKLVAREPRLEALLSTEERTVDGVYRPDVEDPQLSNPFATSAYELYLLQTTHVDAHVREAATNLANYTRT</sequence>
<feature type="region of interest" description="Disordered" evidence="7">
    <location>
        <begin position="89"/>
        <end position="181"/>
    </location>
</feature>
<dbReference type="Pfam" id="PF03914">
    <property type="entry name" value="CBF"/>
    <property type="match status" value="1"/>
</dbReference>
<reference evidence="10" key="2">
    <citation type="journal article" date="2020" name="Nat. Commun.">
        <title>Large-scale genome sequencing of mycorrhizal fungi provides insights into the early evolution of symbiotic traits.</title>
        <authorList>
            <person name="Miyauchi S."/>
            <person name="Kiss E."/>
            <person name="Kuo A."/>
            <person name="Drula E."/>
            <person name="Kohler A."/>
            <person name="Sanchez-Garcia M."/>
            <person name="Morin E."/>
            <person name="Andreopoulos B."/>
            <person name="Barry K.W."/>
            <person name="Bonito G."/>
            <person name="Buee M."/>
            <person name="Carver A."/>
            <person name="Chen C."/>
            <person name="Cichocki N."/>
            <person name="Clum A."/>
            <person name="Culley D."/>
            <person name="Crous P.W."/>
            <person name="Fauchery L."/>
            <person name="Girlanda M."/>
            <person name="Hayes R.D."/>
            <person name="Keri Z."/>
            <person name="LaButti K."/>
            <person name="Lipzen A."/>
            <person name="Lombard V."/>
            <person name="Magnuson J."/>
            <person name="Maillard F."/>
            <person name="Murat C."/>
            <person name="Nolan M."/>
            <person name="Ohm R.A."/>
            <person name="Pangilinan J."/>
            <person name="Pereira M.F."/>
            <person name="Perotto S."/>
            <person name="Peter M."/>
            <person name="Pfister S."/>
            <person name="Riley R."/>
            <person name="Sitrit Y."/>
            <person name="Stielow J.B."/>
            <person name="Szollosi G."/>
            <person name="Zifcakova L."/>
            <person name="Stursova M."/>
            <person name="Spatafora J.W."/>
            <person name="Tedersoo L."/>
            <person name="Vaario L.M."/>
            <person name="Yamada A."/>
            <person name="Yan M."/>
            <person name="Wang P."/>
            <person name="Xu J."/>
            <person name="Bruns T."/>
            <person name="Baldrian P."/>
            <person name="Vilgalys R."/>
            <person name="Dunand C."/>
            <person name="Henrissat B."/>
            <person name="Grigoriev I.V."/>
            <person name="Hibbett D."/>
            <person name="Nagy L.G."/>
            <person name="Martin F.M."/>
        </authorList>
    </citation>
    <scope>NUCLEOTIDE SEQUENCE</scope>
    <source>
        <strain evidence="10">Prilba</strain>
    </source>
</reference>
<evidence type="ECO:0000256" key="5">
    <source>
        <dbReference type="PIRNR" id="PIRNR028977"/>
    </source>
</evidence>
<evidence type="ECO:0000256" key="1">
    <source>
        <dbReference type="ARBA" id="ARBA00004604"/>
    </source>
</evidence>
<evidence type="ECO:0000256" key="3">
    <source>
        <dbReference type="ARBA" id="ARBA00023054"/>
    </source>
</evidence>
<dbReference type="InterPro" id="IPR011501">
    <property type="entry name" value="Noc3_N"/>
</dbReference>
<dbReference type="InterPro" id="IPR016903">
    <property type="entry name" value="Nucleolar_cplx-assoc_3"/>
</dbReference>
<feature type="region of interest" description="Disordered" evidence="7">
    <location>
        <begin position="603"/>
        <end position="634"/>
    </location>
</feature>
<proteinExistence type="inferred from homology"/>
<evidence type="ECO:0000256" key="6">
    <source>
        <dbReference type="SAM" id="Coils"/>
    </source>
</evidence>
<evidence type="ECO:0000259" key="9">
    <source>
        <dbReference type="Pfam" id="PF07540"/>
    </source>
</evidence>
<dbReference type="PANTHER" id="PTHR14428">
    <property type="entry name" value="NUCLEOLAR COMPLEX PROTEIN 3"/>
    <property type="match status" value="1"/>
</dbReference>
<protein>
    <recommendedName>
        <fullName evidence="5">Nucleolar complex-associated protein 3</fullName>
    </recommendedName>
</protein>
<dbReference type="Pfam" id="PF07540">
    <property type="entry name" value="NOC3p"/>
    <property type="match status" value="1"/>
</dbReference>
<feature type="domain" description="Nucleolar complex-associated protein 3 N-terminal" evidence="9">
    <location>
        <begin position="267"/>
        <end position="369"/>
    </location>
</feature>
<accession>A0A9P5T7G9</accession>
<comment type="caution">
    <text evidence="10">The sequence shown here is derived from an EMBL/GenBank/DDBJ whole genome shotgun (WGS) entry which is preliminary data.</text>
</comment>
<keyword evidence="3 6" id="KW-0175">Coiled coil</keyword>
<dbReference type="AlphaFoldDB" id="A0A9P5T7G9"/>
<dbReference type="Proteomes" id="UP000759537">
    <property type="component" value="Unassembled WGS sequence"/>
</dbReference>
<name>A0A9P5T7G9_9AGAM</name>
<feature type="compositionally biased region" description="Basic and acidic residues" evidence="7">
    <location>
        <begin position="89"/>
        <end position="106"/>
    </location>
</feature>
<feature type="region of interest" description="Disordered" evidence="7">
    <location>
        <begin position="1"/>
        <end position="43"/>
    </location>
</feature>
<evidence type="ECO:0000259" key="8">
    <source>
        <dbReference type="Pfam" id="PF03914"/>
    </source>
</evidence>
<dbReference type="InterPro" id="IPR005612">
    <property type="entry name" value="CCAAT-binding_factor"/>
</dbReference>
<evidence type="ECO:0000256" key="2">
    <source>
        <dbReference type="ARBA" id="ARBA00007797"/>
    </source>
</evidence>
<evidence type="ECO:0000256" key="7">
    <source>
        <dbReference type="SAM" id="MobiDB-lite"/>
    </source>
</evidence>
<evidence type="ECO:0000313" key="11">
    <source>
        <dbReference type="Proteomes" id="UP000759537"/>
    </source>
</evidence>
<feature type="region of interest" description="Disordered" evidence="7">
    <location>
        <begin position="494"/>
        <end position="517"/>
    </location>
</feature>
<gene>
    <name evidence="10" type="ORF">DFH94DRAFT_693841</name>
</gene>
<dbReference type="OrthoDB" id="10263597at2759"/>
<dbReference type="GO" id="GO:0003682">
    <property type="term" value="F:chromatin binding"/>
    <property type="evidence" value="ECO:0007669"/>
    <property type="project" value="TreeGrafter"/>
</dbReference>
<evidence type="ECO:0000256" key="4">
    <source>
        <dbReference type="ARBA" id="ARBA00023242"/>
    </source>
</evidence>
<dbReference type="GO" id="GO:0005730">
    <property type="term" value="C:nucleolus"/>
    <property type="evidence" value="ECO:0007669"/>
    <property type="project" value="UniProtKB-SubCell"/>
</dbReference>
<reference evidence="10" key="1">
    <citation type="submission" date="2019-10" db="EMBL/GenBank/DDBJ databases">
        <authorList>
            <consortium name="DOE Joint Genome Institute"/>
            <person name="Kuo A."/>
            <person name="Miyauchi S."/>
            <person name="Kiss E."/>
            <person name="Drula E."/>
            <person name="Kohler A."/>
            <person name="Sanchez-Garcia M."/>
            <person name="Andreopoulos B."/>
            <person name="Barry K.W."/>
            <person name="Bonito G."/>
            <person name="Buee M."/>
            <person name="Carver A."/>
            <person name="Chen C."/>
            <person name="Cichocki N."/>
            <person name="Clum A."/>
            <person name="Culley D."/>
            <person name="Crous P.W."/>
            <person name="Fauchery L."/>
            <person name="Girlanda M."/>
            <person name="Hayes R."/>
            <person name="Keri Z."/>
            <person name="LaButti K."/>
            <person name="Lipzen A."/>
            <person name="Lombard V."/>
            <person name="Magnuson J."/>
            <person name="Maillard F."/>
            <person name="Morin E."/>
            <person name="Murat C."/>
            <person name="Nolan M."/>
            <person name="Ohm R."/>
            <person name="Pangilinan J."/>
            <person name="Pereira M."/>
            <person name="Perotto S."/>
            <person name="Peter M."/>
            <person name="Riley R."/>
            <person name="Sitrit Y."/>
            <person name="Stielow B."/>
            <person name="Szollosi G."/>
            <person name="Zifcakova L."/>
            <person name="Stursova M."/>
            <person name="Spatafora J.W."/>
            <person name="Tedersoo L."/>
            <person name="Vaario L.-M."/>
            <person name="Yamada A."/>
            <person name="Yan M."/>
            <person name="Wang P."/>
            <person name="Xu J."/>
            <person name="Bruns T."/>
            <person name="Baldrian P."/>
            <person name="Vilgalys R."/>
            <person name="Henrissat B."/>
            <person name="Grigoriev I.V."/>
            <person name="Hibbett D."/>
            <person name="Nagy L.G."/>
            <person name="Martin F.M."/>
        </authorList>
    </citation>
    <scope>NUCLEOTIDE SEQUENCE</scope>
    <source>
        <strain evidence="10">Prilba</strain>
    </source>
</reference>
<comment type="function">
    <text evidence="5">Required for synthesis of 60S ribosomal subunits and the transport of pre-ribosomes from the nucleoplasm to the cytoplasm.</text>
</comment>
<evidence type="ECO:0000313" key="10">
    <source>
        <dbReference type="EMBL" id="KAF8478457.1"/>
    </source>
</evidence>
<feature type="compositionally biased region" description="Acidic residues" evidence="7">
    <location>
        <begin position="143"/>
        <end position="153"/>
    </location>
</feature>
<dbReference type="EMBL" id="WHVB01000011">
    <property type="protein sequence ID" value="KAF8478457.1"/>
    <property type="molecule type" value="Genomic_DNA"/>
</dbReference>
<comment type="similarity">
    <text evidence="2 5">Belongs to the CBF/MAK21 family.</text>
</comment>
<dbReference type="GO" id="GO:0042254">
    <property type="term" value="P:ribosome biogenesis"/>
    <property type="evidence" value="ECO:0007669"/>
    <property type="project" value="UniProtKB-KW"/>
</dbReference>
<keyword evidence="5" id="KW-0690">Ribosome biogenesis</keyword>
<comment type="subcellular location">
    <subcellularLocation>
        <location evidence="1 5">Nucleus</location>
        <location evidence="1 5">Nucleolus</location>
    </subcellularLocation>
</comment>
<keyword evidence="4" id="KW-0539">Nucleus</keyword>
<feature type="coiled-coil region" evidence="6">
    <location>
        <begin position="518"/>
        <end position="552"/>
    </location>
</feature>
<dbReference type="PANTHER" id="PTHR14428:SF5">
    <property type="entry name" value="NUCLEOLAR COMPLEX PROTEIN 3 HOMOLOG"/>
    <property type="match status" value="1"/>
</dbReference>
<feature type="region of interest" description="Disordered" evidence="7">
    <location>
        <begin position="216"/>
        <end position="238"/>
    </location>
</feature>
<organism evidence="10 11">
    <name type="scientific">Russula ochroleuca</name>
    <dbReference type="NCBI Taxonomy" id="152965"/>
    <lineage>
        <taxon>Eukaryota</taxon>
        <taxon>Fungi</taxon>
        <taxon>Dikarya</taxon>
        <taxon>Basidiomycota</taxon>
        <taxon>Agaricomycotina</taxon>
        <taxon>Agaricomycetes</taxon>
        <taxon>Russulales</taxon>
        <taxon>Russulaceae</taxon>
        <taxon>Russula</taxon>
    </lineage>
</organism>
<keyword evidence="11" id="KW-1185">Reference proteome</keyword>